<dbReference type="PROSITE" id="PS50092">
    <property type="entry name" value="TSP1"/>
    <property type="match status" value="1"/>
</dbReference>
<dbReference type="GO" id="GO:0004222">
    <property type="term" value="F:metalloendopeptidase activity"/>
    <property type="evidence" value="ECO:0007669"/>
    <property type="project" value="TreeGrafter"/>
</dbReference>
<keyword evidence="4" id="KW-1185">Reference proteome</keyword>
<dbReference type="GO" id="GO:0031012">
    <property type="term" value="C:extracellular matrix"/>
    <property type="evidence" value="ECO:0007669"/>
    <property type="project" value="TreeGrafter"/>
</dbReference>
<gene>
    <name evidence="3" type="ORF">HOLleu_39654</name>
</gene>
<dbReference type="Proteomes" id="UP001152320">
    <property type="component" value="Chromosome 21"/>
</dbReference>
<organism evidence="3 4">
    <name type="scientific">Holothuria leucospilota</name>
    <name type="common">Black long sea cucumber</name>
    <name type="synonym">Mertensiothuria leucospilota</name>
    <dbReference type="NCBI Taxonomy" id="206669"/>
    <lineage>
        <taxon>Eukaryota</taxon>
        <taxon>Metazoa</taxon>
        <taxon>Echinodermata</taxon>
        <taxon>Eleutherozoa</taxon>
        <taxon>Echinozoa</taxon>
        <taxon>Holothuroidea</taxon>
        <taxon>Aspidochirotacea</taxon>
        <taxon>Aspidochirotida</taxon>
        <taxon>Holothuriidae</taxon>
        <taxon>Holothuria</taxon>
    </lineage>
</organism>
<dbReference type="GO" id="GO:0030198">
    <property type="term" value="P:extracellular matrix organization"/>
    <property type="evidence" value="ECO:0007669"/>
    <property type="project" value="TreeGrafter"/>
</dbReference>
<keyword evidence="2" id="KW-0964">Secreted</keyword>
<dbReference type="Pfam" id="PF00090">
    <property type="entry name" value="TSP_1"/>
    <property type="match status" value="1"/>
</dbReference>
<comment type="subcellular location">
    <subcellularLocation>
        <location evidence="1">Secreted</location>
    </subcellularLocation>
</comment>
<dbReference type="GO" id="GO:0005576">
    <property type="term" value="C:extracellular region"/>
    <property type="evidence" value="ECO:0007669"/>
    <property type="project" value="UniProtKB-SubCell"/>
</dbReference>
<dbReference type="InterPro" id="IPR050439">
    <property type="entry name" value="ADAMTS_ADAMTS-like"/>
</dbReference>
<sequence>MCLTGDFCGKTTIWILAEEFFPPDLKVEYLNKDGSITKKLLDVKDCFYHGYAISHNASGVALSLCNGKIICMAGSSVFSLDAPDPVTCGWSAWIDSPCSRTCGGGVIICQRVCNNQFPSWGGAFRVREGLEFRLCNLEPCSNSVDGFRSCEATSSEPFNGEISDWEQYFFPSEDILTGKPMNKEILKALTVKWKKLF</sequence>
<dbReference type="PANTHER" id="PTHR13723">
    <property type="entry name" value="ADAMTS A DISINTEGRIN AND METALLOPROTEASE WITH THROMBOSPONDIN MOTIFS PROTEASE"/>
    <property type="match status" value="1"/>
</dbReference>
<evidence type="ECO:0000313" key="3">
    <source>
        <dbReference type="EMBL" id="KAJ8022232.1"/>
    </source>
</evidence>
<protein>
    <submittedName>
        <fullName evidence="3">A disintegrin and metalloproteinase with thrombospondin motifs 12</fullName>
    </submittedName>
</protein>
<name>A0A9Q1BF11_HOLLE</name>
<dbReference type="Gene3D" id="2.20.100.10">
    <property type="entry name" value="Thrombospondin type-1 (TSP1) repeat"/>
    <property type="match status" value="1"/>
</dbReference>
<dbReference type="GO" id="GO:0006508">
    <property type="term" value="P:proteolysis"/>
    <property type="evidence" value="ECO:0007669"/>
    <property type="project" value="TreeGrafter"/>
</dbReference>
<dbReference type="InterPro" id="IPR000884">
    <property type="entry name" value="TSP1_rpt"/>
</dbReference>
<evidence type="ECO:0000256" key="2">
    <source>
        <dbReference type="ARBA" id="ARBA00022525"/>
    </source>
</evidence>
<evidence type="ECO:0000256" key="1">
    <source>
        <dbReference type="ARBA" id="ARBA00004613"/>
    </source>
</evidence>
<dbReference type="EMBL" id="JAIZAY010000021">
    <property type="protein sequence ID" value="KAJ8022232.1"/>
    <property type="molecule type" value="Genomic_DNA"/>
</dbReference>
<dbReference type="SUPFAM" id="SSF82895">
    <property type="entry name" value="TSP-1 type 1 repeat"/>
    <property type="match status" value="1"/>
</dbReference>
<dbReference type="SMART" id="SM00209">
    <property type="entry name" value="TSP1"/>
    <property type="match status" value="1"/>
</dbReference>
<dbReference type="OrthoDB" id="412680at2759"/>
<accession>A0A9Q1BF11</accession>
<evidence type="ECO:0000313" key="4">
    <source>
        <dbReference type="Proteomes" id="UP001152320"/>
    </source>
</evidence>
<comment type="caution">
    <text evidence="3">The sequence shown here is derived from an EMBL/GenBank/DDBJ whole genome shotgun (WGS) entry which is preliminary data.</text>
</comment>
<proteinExistence type="predicted"/>
<dbReference type="AlphaFoldDB" id="A0A9Q1BF11"/>
<dbReference type="InterPro" id="IPR036383">
    <property type="entry name" value="TSP1_rpt_sf"/>
</dbReference>
<reference evidence="3" key="1">
    <citation type="submission" date="2021-10" db="EMBL/GenBank/DDBJ databases">
        <title>Tropical sea cucumber genome reveals ecological adaptation and Cuvierian tubules defense mechanism.</title>
        <authorList>
            <person name="Chen T."/>
        </authorList>
    </citation>
    <scope>NUCLEOTIDE SEQUENCE</scope>
    <source>
        <strain evidence="3">Nanhai2018</strain>
        <tissue evidence="3">Muscle</tissue>
    </source>
</reference>
<dbReference type="PANTHER" id="PTHR13723:SF200">
    <property type="entry name" value="ADAM METALLOPEPTIDASE WITH THROMBOSPONDIN TYPE 1 MOTIF B, ISOFORM B"/>
    <property type="match status" value="1"/>
</dbReference>